<keyword evidence="4" id="KW-1185">Reference proteome</keyword>
<organism evidence="3 4">
    <name type="scientific">Amycolatopsis marina</name>
    <dbReference type="NCBI Taxonomy" id="490629"/>
    <lineage>
        <taxon>Bacteria</taxon>
        <taxon>Bacillati</taxon>
        <taxon>Actinomycetota</taxon>
        <taxon>Actinomycetes</taxon>
        <taxon>Pseudonocardiales</taxon>
        <taxon>Pseudonocardiaceae</taxon>
        <taxon>Amycolatopsis</taxon>
    </lineage>
</organism>
<dbReference type="EMBL" id="FOKG01000004">
    <property type="protein sequence ID" value="SFB08521.1"/>
    <property type="molecule type" value="Genomic_DNA"/>
</dbReference>
<keyword evidence="3" id="KW-0378">Hydrolase</keyword>
<evidence type="ECO:0000256" key="1">
    <source>
        <dbReference type="SAM" id="Phobius"/>
    </source>
</evidence>
<accession>A0A1I0Y5D7</accession>
<sequence>MTVTVLLLVAAVPFALLVFLRLTGIDGNRHTAAALALSPYAAVAGMLLGGLALVVRQWWIGAVVLALTVALVAVLLPRMLPDGQPANDGAVLRVLATNLYFSNGDAQRVVDHVRDNQIDVLALSELDSSGVAALADAGLFSVPPHQALRAADYGSGSGLVSRYPLEELPPVEPSTFEQPRALLHLPGGATAEIVAVHACPPTLDVDDWRTELAALPQADDAAVRILAGDFNATLDHAALRRVLSAGYHDAAEQRGNGFLPTWPSGLYPPPVTIDHVLADQRVEVRDYRVLNVPGSDHDAVYAELALPG</sequence>
<keyword evidence="1" id="KW-1133">Transmembrane helix</keyword>
<dbReference type="SUPFAM" id="SSF56219">
    <property type="entry name" value="DNase I-like"/>
    <property type="match status" value="1"/>
</dbReference>
<reference evidence="4" key="1">
    <citation type="submission" date="2016-10" db="EMBL/GenBank/DDBJ databases">
        <authorList>
            <person name="Varghese N."/>
            <person name="Submissions S."/>
        </authorList>
    </citation>
    <scope>NUCLEOTIDE SEQUENCE [LARGE SCALE GENOMIC DNA]</scope>
    <source>
        <strain evidence="4">CGMCC 4.3568</strain>
    </source>
</reference>
<evidence type="ECO:0000313" key="4">
    <source>
        <dbReference type="Proteomes" id="UP000243799"/>
    </source>
</evidence>
<dbReference type="AlphaFoldDB" id="A0A1I0Y5D7"/>
<name>A0A1I0Y5D7_9PSEU</name>
<feature type="transmembrane region" description="Helical" evidence="1">
    <location>
        <begin position="31"/>
        <end position="52"/>
    </location>
</feature>
<keyword evidence="1" id="KW-0812">Transmembrane</keyword>
<dbReference type="Gene3D" id="3.60.10.10">
    <property type="entry name" value="Endonuclease/exonuclease/phosphatase"/>
    <property type="match status" value="1"/>
</dbReference>
<keyword evidence="3" id="KW-0269">Exonuclease</keyword>
<dbReference type="Pfam" id="PF03372">
    <property type="entry name" value="Exo_endo_phos"/>
    <property type="match status" value="1"/>
</dbReference>
<evidence type="ECO:0000313" key="3">
    <source>
        <dbReference type="EMBL" id="SFB08521.1"/>
    </source>
</evidence>
<gene>
    <name evidence="3" type="ORF">SAMN05216266_104249</name>
</gene>
<keyword evidence="1" id="KW-0472">Membrane</keyword>
<feature type="transmembrane region" description="Helical" evidence="1">
    <location>
        <begin position="58"/>
        <end position="76"/>
    </location>
</feature>
<feature type="domain" description="Endonuclease/exonuclease/phosphatase" evidence="2">
    <location>
        <begin position="98"/>
        <end position="297"/>
    </location>
</feature>
<dbReference type="GO" id="GO:0004527">
    <property type="term" value="F:exonuclease activity"/>
    <property type="evidence" value="ECO:0007669"/>
    <property type="project" value="UniProtKB-KW"/>
</dbReference>
<keyword evidence="3" id="KW-0255">Endonuclease</keyword>
<dbReference type="InterPro" id="IPR005135">
    <property type="entry name" value="Endo/exonuclease/phosphatase"/>
</dbReference>
<feature type="transmembrane region" description="Helical" evidence="1">
    <location>
        <begin position="6"/>
        <end position="24"/>
    </location>
</feature>
<proteinExistence type="predicted"/>
<evidence type="ECO:0000259" key="2">
    <source>
        <dbReference type="Pfam" id="PF03372"/>
    </source>
</evidence>
<keyword evidence="3" id="KW-0540">Nuclease</keyword>
<dbReference type="Proteomes" id="UP000243799">
    <property type="component" value="Unassembled WGS sequence"/>
</dbReference>
<protein>
    <submittedName>
        <fullName evidence="3">Metal-dependent hydrolase, endonuclease/exonuclease/phosphatase family</fullName>
    </submittedName>
</protein>
<dbReference type="InterPro" id="IPR036691">
    <property type="entry name" value="Endo/exonu/phosph_ase_sf"/>
</dbReference>
<dbReference type="OrthoDB" id="2340043at2"/>
<dbReference type="GO" id="GO:0004519">
    <property type="term" value="F:endonuclease activity"/>
    <property type="evidence" value="ECO:0007669"/>
    <property type="project" value="UniProtKB-KW"/>
</dbReference>